<feature type="compositionally biased region" description="Acidic residues" evidence="1">
    <location>
        <begin position="492"/>
        <end position="502"/>
    </location>
</feature>
<feature type="region of interest" description="Disordered" evidence="1">
    <location>
        <begin position="492"/>
        <end position="511"/>
    </location>
</feature>
<dbReference type="Proteomes" id="UP000298664">
    <property type="component" value="Chromosome Circular"/>
</dbReference>
<dbReference type="AlphaFoldDB" id="A0AAF0KEB1"/>
<dbReference type="InterPro" id="IPR027417">
    <property type="entry name" value="P-loop_NTPase"/>
</dbReference>
<sequence length="511" mass="59126">MGIIISAWHNDLLERKTDANYLYRLIKGRAAQHKTAGSIVINVDARWGQGKSYFIDNMYLDVIKKRHPAITIDAWKYDYVDDPYTYVMAELDEYFETLIARNKRKKTGKEKILEKVDAIRANAGKLLWVGLKGAAKRAGRFVVAEGADEMMEVVEQYAPTSLLKEAKGAVEDVENKIVQVSDTIISAYIKKRLDDFSETKESLENFRVNLASLIDLLHTEYGMQLPMYIFVDELDRCRPTYAIQMLERIKHLFDIPNLAFVVATDTTSLSHSIKAVYGSEFDSKQYLQRFFHRTYKLPIASREKIIAALIMRNGTSLDLWRSPDDNQNINSYASFFDITSRKFGLTVRQAEQSIHILNDITNAADTQFKLEITYLYCLICEFISEGDLERSNFSRLQDKIKRFGSEWTIDNGGGDLSYYGIVSSLHEISKTTIFKALKSSQAQKNSNYSPLNEYIYITLKPEYEIKRQMNRDDIVELSTYYDLINRAKNSYMEDDEDEYTESDPEHFEKFR</sequence>
<dbReference type="RefSeq" id="WP_137393687.1">
    <property type="nucleotide sequence ID" value="NZ_CP124733.1"/>
</dbReference>
<evidence type="ECO:0000256" key="1">
    <source>
        <dbReference type="SAM" id="MobiDB-lite"/>
    </source>
</evidence>
<dbReference type="InterPro" id="IPR011646">
    <property type="entry name" value="KAP_P-loop"/>
</dbReference>
<reference evidence="3" key="1">
    <citation type="submission" date="2023-05" db="EMBL/GenBank/DDBJ databases">
        <title>Complete genome sequence of Agrobacterium larrymoorei CFBP5477.</title>
        <authorList>
            <person name="Yen H.-C."/>
            <person name="Chou L."/>
            <person name="Lin Y.-C."/>
            <person name="Lai E.-M."/>
            <person name="Kuo C.-H."/>
        </authorList>
    </citation>
    <scope>NUCLEOTIDE SEQUENCE</scope>
    <source>
        <strain evidence="3">CFBP5477</strain>
    </source>
</reference>
<dbReference type="SUPFAM" id="SSF52540">
    <property type="entry name" value="P-loop containing nucleoside triphosphate hydrolases"/>
    <property type="match status" value="1"/>
</dbReference>
<gene>
    <name evidence="3" type="ORF">CFBP5477_003185</name>
</gene>
<dbReference type="Pfam" id="PF07693">
    <property type="entry name" value="KAP_NTPase"/>
    <property type="match status" value="1"/>
</dbReference>
<feature type="domain" description="KAP NTPase" evidence="2">
    <location>
        <begin position="21"/>
        <end position="343"/>
    </location>
</feature>
<accession>A0AAF0KEB1</accession>
<proteinExistence type="predicted"/>
<protein>
    <submittedName>
        <fullName evidence="3">P-loop NTPase fold protein</fullName>
    </submittedName>
</protein>
<evidence type="ECO:0000313" key="4">
    <source>
        <dbReference type="Proteomes" id="UP000298664"/>
    </source>
</evidence>
<evidence type="ECO:0000313" key="3">
    <source>
        <dbReference type="EMBL" id="WHA41651.1"/>
    </source>
</evidence>
<evidence type="ECO:0000259" key="2">
    <source>
        <dbReference type="Pfam" id="PF07693"/>
    </source>
</evidence>
<name>A0AAF0KEB1_9HYPH</name>
<organism evidence="3 4">
    <name type="scientific">Agrobacterium larrymoorei</name>
    <dbReference type="NCBI Taxonomy" id="160699"/>
    <lineage>
        <taxon>Bacteria</taxon>
        <taxon>Pseudomonadati</taxon>
        <taxon>Pseudomonadota</taxon>
        <taxon>Alphaproteobacteria</taxon>
        <taxon>Hyphomicrobiales</taxon>
        <taxon>Rhizobiaceae</taxon>
        <taxon>Rhizobium/Agrobacterium group</taxon>
        <taxon>Agrobacterium</taxon>
    </lineage>
</organism>
<dbReference type="EMBL" id="CP124733">
    <property type="protein sequence ID" value="WHA41651.1"/>
    <property type="molecule type" value="Genomic_DNA"/>
</dbReference>